<dbReference type="EMBL" id="SLWR01000019">
    <property type="protein sequence ID" value="TCO39049.1"/>
    <property type="molecule type" value="Genomic_DNA"/>
</dbReference>
<dbReference type="CDD" id="cd06261">
    <property type="entry name" value="TM_PBP2"/>
    <property type="match status" value="1"/>
</dbReference>
<dbReference type="PROSITE" id="PS50928">
    <property type="entry name" value="ABC_TM1"/>
    <property type="match status" value="1"/>
</dbReference>
<dbReference type="AlphaFoldDB" id="A0A4R2I664"/>
<evidence type="ECO:0000256" key="1">
    <source>
        <dbReference type="ARBA" id="ARBA00004651"/>
    </source>
</evidence>
<sequence length="365" mass="38855">MSAPGQATGEQSGAHTQPVPDSPGTRSVGAASRLDAVGGEGQGGRGRLRAAAGTGTVGSGGGLSAGRRGLWSRLDLYGSPYLFIAPFFVLFTAFGLFPLVYTAWVSLRAWDLTGDAGFVGLDNYSRLLADPDFWNALVNTLGLFVLATVPQLLLALIVAALLNRPIRALLLFRLGVLAPIVTSVAAVAIVFGQLYGRDTGLVNGILGLIGIDPIDWQASRTSSWIAVASMVNWRWTGYNALIYLAAIQAIPRDLYEAAQIDGAGAIRQFRSITVPLIRPALIFTVVMSTIGGMQLFTEPLLFGQGDVSGGSLRQFQTIAMYMFEQSFQNFDYGYGSAIAWMIFLLTVIVGVANALIGRRLRGGTQ</sequence>
<organism evidence="10 11">
    <name type="scientific">Kribbella antiqua</name>
    <dbReference type="NCBI Taxonomy" id="2512217"/>
    <lineage>
        <taxon>Bacteria</taxon>
        <taxon>Bacillati</taxon>
        <taxon>Actinomycetota</taxon>
        <taxon>Actinomycetes</taxon>
        <taxon>Propionibacteriales</taxon>
        <taxon>Kribbellaceae</taxon>
        <taxon>Kribbella</taxon>
    </lineage>
</organism>
<feature type="region of interest" description="Disordered" evidence="8">
    <location>
        <begin position="1"/>
        <end position="30"/>
    </location>
</feature>
<keyword evidence="5 7" id="KW-1133">Transmembrane helix</keyword>
<dbReference type="InterPro" id="IPR035906">
    <property type="entry name" value="MetI-like_sf"/>
</dbReference>
<evidence type="ECO:0000256" key="8">
    <source>
        <dbReference type="SAM" id="MobiDB-lite"/>
    </source>
</evidence>
<accession>A0A4R2I664</accession>
<evidence type="ECO:0000313" key="10">
    <source>
        <dbReference type="EMBL" id="TCO39049.1"/>
    </source>
</evidence>
<evidence type="ECO:0000256" key="2">
    <source>
        <dbReference type="ARBA" id="ARBA00022448"/>
    </source>
</evidence>
<dbReference type="Pfam" id="PF00528">
    <property type="entry name" value="BPD_transp_1"/>
    <property type="match status" value="1"/>
</dbReference>
<dbReference type="InterPro" id="IPR051393">
    <property type="entry name" value="ABC_transporter_permease"/>
</dbReference>
<proteinExistence type="inferred from homology"/>
<evidence type="ECO:0000256" key="4">
    <source>
        <dbReference type="ARBA" id="ARBA00022692"/>
    </source>
</evidence>
<dbReference type="InterPro" id="IPR000515">
    <property type="entry name" value="MetI-like"/>
</dbReference>
<dbReference type="PANTHER" id="PTHR30193">
    <property type="entry name" value="ABC TRANSPORTER PERMEASE PROTEIN"/>
    <property type="match status" value="1"/>
</dbReference>
<feature type="domain" description="ABC transmembrane type-1" evidence="9">
    <location>
        <begin position="137"/>
        <end position="353"/>
    </location>
</feature>
<feature type="transmembrane region" description="Helical" evidence="7">
    <location>
        <begin position="141"/>
        <end position="162"/>
    </location>
</feature>
<reference evidence="10 11" key="1">
    <citation type="journal article" date="2015" name="Stand. Genomic Sci.">
        <title>Genomic Encyclopedia of Bacterial and Archaeal Type Strains, Phase III: the genomes of soil and plant-associated and newly described type strains.</title>
        <authorList>
            <person name="Whitman W.B."/>
            <person name="Woyke T."/>
            <person name="Klenk H.P."/>
            <person name="Zhou Y."/>
            <person name="Lilburn T.G."/>
            <person name="Beck B.J."/>
            <person name="De Vos P."/>
            <person name="Vandamme P."/>
            <person name="Eisen J.A."/>
            <person name="Garrity G."/>
            <person name="Hugenholtz P."/>
            <person name="Kyrpides N.C."/>
        </authorList>
    </citation>
    <scope>NUCLEOTIDE SEQUENCE [LARGE SCALE GENOMIC DNA]</scope>
    <source>
        <strain evidence="10 11">VKM Ac-2541</strain>
    </source>
</reference>
<keyword evidence="3" id="KW-1003">Cell membrane</keyword>
<evidence type="ECO:0000259" key="9">
    <source>
        <dbReference type="PROSITE" id="PS50928"/>
    </source>
</evidence>
<gene>
    <name evidence="10" type="ORF">EV646_11991</name>
</gene>
<dbReference type="Proteomes" id="UP000295573">
    <property type="component" value="Unassembled WGS sequence"/>
</dbReference>
<evidence type="ECO:0000256" key="7">
    <source>
        <dbReference type="RuleBase" id="RU363032"/>
    </source>
</evidence>
<dbReference type="SUPFAM" id="SSF161098">
    <property type="entry name" value="MetI-like"/>
    <property type="match status" value="1"/>
</dbReference>
<name>A0A4R2I664_9ACTN</name>
<keyword evidence="2 7" id="KW-0813">Transport</keyword>
<comment type="similarity">
    <text evidence="7">Belongs to the binding-protein-dependent transport system permease family.</text>
</comment>
<feature type="transmembrane region" description="Helical" evidence="7">
    <location>
        <begin position="174"/>
        <end position="195"/>
    </location>
</feature>
<keyword evidence="11" id="KW-1185">Reference proteome</keyword>
<comment type="caution">
    <text evidence="10">The sequence shown here is derived from an EMBL/GenBank/DDBJ whole genome shotgun (WGS) entry which is preliminary data.</text>
</comment>
<dbReference type="GO" id="GO:0055085">
    <property type="term" value="P:transmembrane transport"/>
    <property type="evidence" value="ECO:0007669"/>
    <property type="project" value="InterPro"/>
</dbReference>
<protein>
    <submittedName>
        <fullName evidence="10">Cellobiose transport system permease protein</fullName>
    </submittedName>
</protein>
<evidence type="ECO:0000313" key="11">
    <source>
        <dbReference type="Proteomes" id="UP000295573"/>
    </source>
</evidence>
<dbReference type="PANTHER" id="PTHR30193:SF37">
    <property type="entry name" value="INNER MEMBRANE ABC TRANSPORTER PERMEASE PROTEIN YCJO"/>
    <property type="match status" value="1"/>
</dbReference>
<feature type="transmembrane region" description="Helical" evidence="7">
    <location>
        <begin position="81"/>
        <end position="104"/>
    </location>
</feature>
<keyword evidence="6 7" id="KW-0472">Membrane</keyword>
<evidence type="ECO:0000256" key="5">
    <source>
        <dbReference type="ARBA" id="ARBA00022989"/>
    </source>
</evidence>
<evidence type="ECO:0000256" key="3">
    <source>
        <dbReference type="ARBA" id="ARBA00022475"/>
    </source>
</evidence>
<comment type="subcellular location">
    <subcellularLocation>
        <location evidence="1 7">Cell membrane</location>
        <topology evidence="1 7">Multi-pass membrane protein</topology>
    </subcellularLocation>
</comment>
<dbReference type="GO" id="GO:0005886">
    <property type="term" value="C:plasma membrane"/>
    <property type="evidence" value="ECO:0007669"/>
    <property type="project" value="UniProtKB-SubCell"/>
</dbReference>
<dbReference type="Gene3D" id="1.10.3720.10">
    <property type="entry name" value="MetI-like"/>
    <property type="match status" value="1"/>
</dbReference>
<feature type="transmembrane region" description="Helical" evidence="7">
    <location>
        <begin position="276"/>
        <end position="296"/>
    </location>
</feature>
<keyword evidence="4 7" id="KW-0812">Transmembrane</keyword>
<evidence type="ECO:0000256" key="6">
    <source>
        <dbReference type="ARBA" id="ARBA00023136"/>
    </source>
</evidence>
<feature type="transmembrane region" description="Helical" evidence="7">
    <location>
        <begin position="332"/>
        <end position="356"/>
    </location>
</feature>